<dbReference type="EMBL" id="FTOH01000030">
    <property type="protein sequence ID" value="SIT21199.1"/>
    <property type="molecule type" value="Genomic_DNA"/>
</dbReference>
<organism evidence="1 2">
    <name type="scientific">Thalassolituus maritimus</name>
    <dbReference type="NCBI Taxonomy" id="484498"/>
    <lineage>
        <taxon>Bacteria</taxon>
        <taxon>Pseudomonadati</taxon>
        <taxon>Pseudomonadota</taxon>
        <taxon>Gammaproteobacteria</taxon>
        <taxon>Oceanospirillales</taxon>
        <taxon>Oceanospirillaceae</taxon>
        <taxon>Thalassolituus</taxon>
    </lineage>
</organism>
<keyword evidence="2" id="KW-1185">Reference proteome</keyword>
<proteinExistence type="predicted"/>
<dbReference type="STRING" id="484498.SAMN05421686_1303"/>
<dbReference type="RefSeq" id="WP_139325890.1">
    <property type="nucleotide sequence ID" value="NZ_FTOH01000030.1"/>
</dbReference>
<gene>
    <name evidence="1" type="ORF">SAMN05421686_1303</name>
</gene>
<evidence type="ECO:0000313" key="2">
    <source>
        <dbReference type="Proteomes" id="UP000185639"/>
    </source>
</evidence>
<accession>A0A1N7QEK6</accession>
<sequence length="39" mass="4441">MATEKRIKILTETEIAELFGPPILSLNDQRFFFTLNDAG</sequence>
<evidence type="ECO:0000313" key="1">
    <source>
        <dbReference type="EMBL" id="SIT21199.1"/>
    </source>
</evidence>
<reference evidence="2" key="1">
    <citation type="submission" date="2017-01" db="EMBL/GenBank/DDBJ databases">
        <authorList>
            <person name="Varghese N."/>
            <person name="Submissions S."/>
        </authorList>
    </citation>
    <scope>NUCLEOTIDE SEQUENCE [LARGE SCALE GENOMIC DNA]</scope>
    <source>
        <strain evidence="2">DSM 24913</strain>
    </source>
</reference>
<name>A0A1N7QEK6_9GAMM</name>
<protein>
    <submittedName>
        <fullName evidence="1">Uncharacterized protein</fullName>
    </submittedName>
</protein>
<dbReference type="OrthoDB" id="5292689at2"/>
<dbReference type="Proteomes" id="UP000185639">
    <property type="component" value="Unassembled WGS sequence"/>
</dbReference>
<dbReference type="AlphaFoldDB" id="A0A1N7QEK6"/>